<dbReference type="AlphaFoldDB" id="A0A939EJH6"/>
<comment type="caution">
    <text evidence="2">The sequence shown here is derived from an EMBL/GenBank/DDBJ whole genome shotgun (WGS) entry which is preliminary data.</text>
</comment>
<reference evidence="2" key="1">
    <citation type="submission" date="2021-03" db="EMBL/GenBank/DDBJ databases">
        <title>Roseibium sp. CAU 1637 isolated from Incheon.</title>
        <authorList>
            <person name="Kim W."/>
        </authorList>
    </citation>
    <scope>NUCLEOTIDE SEQUENCE</scope>
    <source>
        <strain evidence="2">CAU 1637</strain>
    </source>
</reference>
<dbReference type="GO" id="GO:0008168">
    <property type="term" value="F:methyltransferase activity"/>
    <property type="evidence" value="ECO:0007669"/>
    <property type="project" value="UniProtKB-KW"/>
</dbReference>
<name>A0A939EJH6_9HYPH</name>
<evidence type="ECO:0000259" key="1">
    <source>
        <dbReference type="Pfam" id="PF13649"/>
    </source>
</evidence>
<proteinExistence type="predicted"/>
<dbReference type="InterPro" id="IPR029063">
    <property type="entry name" value="SAM-dependent_MTases_sf"/>
</dbReference>
<keyword evidence="2" id="KW-0808">Transferase</keyword>
<dbReference type="Proteomes" id="UP000664779">
    <property type="component" value="Unassembled WGS sequence"/>
</dbReference>
<dbReference type="GO" id="GO:0032259">
    <property type="term" value="P:methylation"/>
    <property type="evidence" value="ECO:0007669"/>
    <property type="project" value="UniProtKB-KW"/>
</dbReference>
<protein>
    <submittedName>
        <fullName evidence="2">Class I SAM-dependent methyltransferase</fullName>
    </submittedName>
</protein>
<dbReference type="RefSeq" id="WP_206937376.1">
    <property type="nucleotide sequence ID" value="NZ_JAFLNF010000001.1"/>
</dbReference>
<organism evidence="2 3">
    <name type="scientific">Roseibium limicola</name>
    <dbReference type="NCBI Taxonomy" id="2816037"/>
    <lineage>
        <taxon>Bacteria</taxon>
        <taxon>Pseudomonadati</taxon>
        <taxon>Pseudomonadota</taxon>
        <taxon>Alphaproteobacteria</taxon>
        <taxon>Hyphomicrobiales</taxon>
        <taxon>Stappiaceae</taxon>
        <taxon>Roseibium</taxon>
    </lineage>
</organism>
<dbReference type="EMBL" id="JAFLNF010000001">
    <property type="protein sequence ID" value="MBO0343739.1"/>
    <property type="molecule type" value="Genomic_DNA"/>
</dbReference>
<sequence>MSQDAITGYEQVDESWIKATEAIDPTKLYAYVLDLFPINFKGLKILDLGAASGRDAAWLAAQGARVTAVEPAENLRSAGQKLHRGIPITWLDDRLPDLESLEDGNLFNLILVTGVWQHLDEADQALGFQRLAQLLRSGGRIIMALRHGAPANHHINFPIETDALLSWANALGLRVLRAKAAPSQGDWNKANGVSWTWLVLEKPAAS</sequence>
<keyword evidence="2" id="KW-0489">Methyltransferase</keyword>
<dbReference type="InterPro" id="IPR041698">
    <property type="entry name" value="Methyltransf_25"/>
</dbReference>
<dbReference type="SUPFAM" id="SSF53335">
    <property type="entry name" value="S-adenosyl-L-methionine-dependent methyltransferases"/>
    <property type="match status" value="1"/>
</dbReference>
<dbReference type="Pfam" id="PF13649">
    <property type="entry name" value="Methyltransf_25"/>
    <property type="match status" value="1"/>
</dbReference>
<keyword evidence="3" id="KW-1185">Reference proteome</keyword>
<evidence type="ECO:0000313" key="2">
    <source>
        <dbReference type="EMBL" id="MBO0343739.1"/>
    </source>
</evidence>
<dbReference type="Gene3D" id="3.40.50.150">
    <property type="entry name" value="Vaccinia Virus protein VP39"/>
    <property type="match status" value="1"/>
</dbReference>
<evidence type="ECO:0000313" key="3">
    <source>
        <dbReference type="Proteomes" id="UP000664779"/>
    </source>
</evidence>
<accession>A0A939EJH6</accession>
<feature type="domain" description="Methyltransferase" evidence="1">
    <location>
        <begin position="45"/>
        <end position="139"/>
    </location>
</feature>
<gene>
    <name evidence="2" type="ORF">J0X15_00775</name>
</gene>
<dbReference type="CDD" id="cd02440">
    <property type="entry name" value="AdoMet_MTases"/>
    <property type="match status" value="1"/>
</dbReference>